<reference evidence="1 2" key="1">
    <citation type="journal article" date="2022" name="Hortic Res">
        <title>A haplotype resolved chromosomal level avocado genome allows analysis of novel avocado genes.</title>
        <authorList>
            <person name="Nath O."/>
            <person name="Fletcher S.J."/>
            <person name="Hayward A."/>
            <person name="Shaw L.M."/>
            <person name="Masouleh A.K."/>
            <person name="Furtado A."/>
            <person name="Henry R.J."/>
            <person name="Mitter N."/>
        </authorList>
    </citation>
    <scope>NUCLEOTIDE SEQUENCE [LARGE SCALE GENOMIC DNA]</scope>
    <source>
        <strain evidence="2">cv. Hass</strain>
    </source>
</reference>
<proteinExistence type="predicted"/>
<evidence type="ECO:0000313" key="2">
    <source>
        <dbReference type="Proteomes" id="UP001234297"/>
    </source>
</evidence>
<name>A0ACC2K2Y4_PERAE</name>
<gene>
    <name evidence="1" type="ORF">MRB53_034846</name>
</gene>
<comment type="caution">
    <text evidence="1">The sequence shown here is derived from an EMBL/GenBank/DDBJ whole genome shotgun (WGS) entry which is preliminary data.</text>
</comment>
<dbReference type="EMBL" id="CM056820">
    <property type="protein sequence ID" value="KAJ8615474.1"/>
    <property type="molecule type" value="Genomic_DNA"/>
</dbReference>
<sequence length="747" mass="80321">MATYYGASEMQSDGLQTLYLMNPGYVGYSDPQTPASANMVFLNSAGNPLNPGNLPHPSQQNRHFVGIPLQAPASSQDHNRPSVHNQHDISSVHGFVPRVHYNLWTSMDPTGGTAAAGNHHQIATTSAGGGGGGGGGGISDMTSLLGLRRSVGPPPPAMTASQQGLSLSLSPQQPVYGTYRQEPDVAVTAPPPAISPASGDDMRISGSSSSASAVSNGISGLQSVLMGSKYLKAAQQLLDEVVSVGKDFKTDSNKGSKGQLKGNRDSPAAEASSGGEINGKRAAELTTAERQELQMKKAKLISMLDEVEQRYRQYHHQMQIVVSSFEAAAGIGSAKTYTALALQTISKQFRCLRDAITGQIRATSRSLGEEDCLGGGKGEGSSSRLRFVDQHIRQQRALQQLGMMQNNAWRPQRGLPERSVSVLRAWLFEHFLHPYPKDSDKHMLAKQTGLSRSQVSNWFINARVRLWKPMVEEMYLEETKEQEQNGSEDKPSKSEINEDMASKSMASQETCPTGTEQMNGNKAKAENANDSKAPLNGMSNSPGALSATMGNARNQACFSLIGSSSSDAHAQASYHDSDGMLQGNPKKARIGQLESLNTIASMETDLKSDEDNDKEIYMMKFSSDRPTRDGYSLLPGNAGQGGGFGAYSIGEIGRFDPEQFAPRFSGNGVSLTLGLPHCENISMSGTQQTYLSNQNIPLGRRLEMGNETNDFCSINTPSATHSANAYESINIQNRKRFAAQLLPDFVA</sequence>
<dbReference type="Proteomes" id="UP001234297">
    <property type="component" value="Chromosome 12"/>
</dbReference>
<protein>
    <submittedName>
        <fullName evidence="1">Uncharacterized protein</fullName>
    </submittedName>
</protein>
<keyword evidence="2" id="KW-1185">Reference proteome</keyword>
<organism evidence="1 2">
    <name type="scientific">Persea americana</name>
    <name type="common">Avocado</name>
    <dbReference type="NCBI Taxonomy" id="3435"/>
    <lineage>
        <taxon>Eukaryota</taxon>
        <taxon>Viridiplantae</taxon>
        <taxon>Streptophyta</taxon>
        <taxon>Embryophyta</taxon>
        <taxon>Tracheophyta</taxon>
        <taxon>Spermatophyta</taxon>
        <taxon>Magnoliopsida</taxon>
        <taxon>Magnoliidae</taxon>
        <taxon>Laurales</taxon>
        <taxon>Lauraceae</taxon>
        <taxon>Persea</taxon>
    </lineage>
</organism>
<accession>A0ACC2K2Y4</accession>
<evidence type="ECO:0000313" key="1">
    <source>
        <dbReference type="EMBL" id="KAJ8615474.1"/>
    </source>
</evidence>